<dbReference type="Pfam" id="PF04321">
    <property type="entry name" value="RmlD_sub_bind"/>
    <property type="match status" value="1"/>
</dbReference>
<name>A0ABW0ANB1_9ACTN</name>
<dbReference type="PANTHER" id="PTHR43242">
    <property type="entry name" value="NAD(P)-BINDING ROSSMANN-FOLD SUPERFAMILY PROTEIN"/>
    <property type="match status" value="1"/>
</dbReference>
<protein>
    <submittedName>
        <fullName evidence="3">SDR family oxidoreductase</fullName>
    </submittedName>
</protein>
<dbReference type="SUPFAM" id="SSF51735">
    <property type="entry name" value="NAD(P)-binding Rossmann-fold domains"/>
    <property type="match status" value="1"/>
</dbReference>
<dbReference type="RefSeq" id="WP_344478789.1">
    <property type="nucleotide sequence ID" value="NZ_BAAASB010000010.1"/>
</dbReference>
<dbReference type="PANTHER" id="PTHR43242:SF1">
    <property type="entry name" value="NAD(P)-BINDING ROSSMANN-FOLD SUPERFAMILY PROTEIN"/>
    <property type="match status" value="1"/>
</dbReference>
<gene>
    <name evidence="3" type="ORF">ACFPRH_19895</name>
</gene>
<evidence type="ECO:0000256" key="1">
    <source>
        <dbReference type="SAM" id="MobiDB-lite"/>
    </source>
</evidence>
<evidence type="ECO:0000313" key="4">
    <source>
        <dbReference type="Proteomes" id="UP001596160"/>
    </source>
</evidence>
<dbReference type="Gene3D" id="3.40.50.720">
    <property type="entry name" value="NAD(P)-binding Rossmann-like Domain"/>
    <property type="match status" value="1"/>
</dbReference>
<feature type="domain" description="RmlD-like substrate binding" evidence="2">
    <location>
        <begin position="1"/>
        <end position="235"/>
    </location>
</feature>
<reference evidence="4" key="1">
    <citation type="journal article" date="2019" name="Int. J. Syst. Evol. Microbiol.">
        <title>The Global Catalogue of Microorganisms (GCM) 10K type strain sequencing project: providing services to taxonomists for standard genome sequencing and annotation.</title>
        <authorList>
            <consortium name="The Broad Institute Genomics Platform"/>
            <consortium name="The Broad Institute Genome Sequencing Center for Infectious Disease"/>
            <person name="Wu L."/>
            <person name="Ma J."/>
        </authorList>
    </citation>
    <scope>NUCLEOTIDE SEQUENCE [LARGE SCALE GENOMIC DNA]</scope>
    <source>
        <strain evidence="4">PCU 266</strain>
    </source>
</reference>
<comment type="caution">
    <text evidence="3">The sequence shown here is derived from an EMBL/GenBank/DDBJ whole genome shotgun (WGS) entry which is preliminary data.</text>
</comment>
<dbReference type="InterPro" id="IPR036291">
    <property type="entry name" value="NAD(P)-bd_dom_sf"/>
</dbReference>
<keyword evidence="4" id="KW-1185">Reference proteome</keyword>
<evidence type="ECO:0000259" key="2">
    <source>
        <dbReference type="Pfam" id="PF04321"/>
    </source>
</evidence>
<dbReference type="InterPro" id="IPR029903">
    <property type="entry name" value="RmlD-like-bd"/>
</dbReference>
<feature type="region of interest" description="Disordered" evidence="1">
    <location>
        <begin position="274"/>
        <end position="303"/>
    </location>
</feature>
<dbReference type="Proteomes" id="UP001596160">
    <property type="component" value="Unassembled WGS sequence"/>
</dbReference>
<accession>A0ABW0ANB1</accession>
<organism evidence="3 4">
    <name type="scientific">Streptomyces amakusaensis</name>
    <dbReference type="NCBI Taxonomy" id="67271"/>
    <lineage>
        <taxon>Bacteria</taxon>
        <taxon>Bacillati</taxon>
        <taxon>Actinomycetota</taxon>
        <taxon>Actinomycetes</taxon>
        <taxon>Kitasatosporales</taxon>
        <taxon>Streptomycetaceae</taxon>
        <taxon>Streptomyces</taxon>
    </lineage>
</organism>
<sequence length="303" mass="32038">MTVLIVGGSGFLGTELVRQARAAGRTTAATYATRPSSADPTSWYHLDLRDPDGVAAVMAEVNPQIVINASSGGTDWTVTAQGPVHLAMTAAHQGIRLVHLSSDAVFSGTRVHYDETSLPDPLTPYGAAKAAAETGVLAVHPKAAVTRTSLIIGHGHSAHEHLVHQLADGTTDGALFTDDIRCPVHITDLASALLELADSDMTGIHHLAGPDALSRHELGTLIAQRDGLDPTRLPTALRTSSNIPGALDVRLDSKATQRQLRTILRGARQFLRDPIPGHRSCRPEVDMASPGRVPGYEQGGELQ</sequence>
<proteinExistence type="predicted"/>
<evidence type="ECO:0000313" key="3">
    <source>
        <dbReference type="EMBL" id="MFC5153999.1"/>
    </source>
</evidence>
<dbReference type="EMBL" id="JBHSKP010000012">
    <property type="protein sequence ID" value="MFC5153999.1"/>
    <property type="molecule type" value="Genomic_DNA"/>
</dbReference>